<dbReference type="Proteomes" id="UP000236732">
    <property type="component" value="Unassembled WGS sequence"/>
</dbReference>
<dbReference type="SUPFAM" id="SSF52777">
    <property type="entry name" value="CoA-dependent acyltransferases"/>
    <property type="match status" value="4"/>
</dbReference>
<dbReference type="CDD" id="cd05930">
    <property type="entry name" value="A_NRPS"/>
    <property type="match status" value="1"/>
</dbReference>
<dbReference type="SMART" id="SM00823">
    <property type="entry name" value="PKS_PP"/>
    <property type="match status" value="1"/>
</dbReference>
<dbReference type="InterPro" id="IPR025110">
    <property type="entry name" value="AMP-bd_C"/>
</dbReference>
<keyword evidence="2" id="KW-0596">Phosphopantetheine</keyword>
<dbReference type="Pfam" id="PF00550">
    <property type="entry name" value="PP-binding"/>
    <property type="match status" value="1"/>
</dbReference>
<evidence type="ECO:0000259" key="4">
    <source>
        <dbReference type="PROSITE" id="PS50075"/>
    </source>
</evidence>
<dbReference type="InterPro" id="IPR045851">
    <property type="entry name" value="AMP-bd_C_sf"/>
</dbReference>
<dbReference type="PANTHER" id="PTHR45527">
    <property type="entry name" value="NONRIBOSOMAL PEPTIDE SYNTHETASE"/>
    <property type="match status" value="1"/>
</dbReference>
<dbReference type="FunFam" id="3.30.300.30:FF:000010">
    <property type="entry name" value="Enterobactin synthetase component F"/>
    <property type="match status" value="1"/>
</dbReference>
<dbReference type="InterPro" id="IPR023213">
    <property type="entry name" value="CAT-like_dom_sf"/>
</dbReference>
<dbReference type="PANTHER" id="PTHR45527:SF1">
    <property type="entry name" value="FATTY ACID SYNTHASE"/>
    <property type="match status" value="1"/>
</dbReference>
<dbReference type="InterPro" id="IPR036736">
    <property type="entry name" value="ACP-like_sf"/>
</dbReference>
<dbReference type="SUPFAM" id="SSF56801">
    <property type="entry name" value="Acetyl-CoA synthetase-like"/>
    <property type="match status" value="1"/>
</dbReference>
<dbReference type="InterPro" id="IPR010071">
    <property type="entry name" value="AA_adenyl_dom"/>
</dbReference>
<dbReference type="InterPro" id="IPR042099">
    <property type="entry name" value="ANL_N_sf"/>
</dbReference>
<keyword evidence="6" id="KW-1185">Reference proteome</keyword>
<dbReference type="GO" id="GO:0031177">
    <property type="term" value="F:phosphopantetheine binding"/>
    <property type="evidence" value="ECO:0007669"/>
    <property type="project" value="InterPro"/>
</dbReference>
<dbReference type="Pfam" id="PF00668">
    <property type="entry name" value="Condensation"/>
    <property type="match status" value="2"/>
</dbReference>
<evidence type="ECO:0000256" key="2">
    <source>
        <dbReference type="ARBA" id="ARBA00022450"/>
    </source>
</evidence>
<dbReference type="Gene3D" id="3.30.559.10">
    <property type="entry name" value="Chloramphenicol acetyltransferase-like domain"/>
    <property type="match status" value="2"/>
</dbReference>
<dbReference type="CDD" id="cd19531">
    <property type="entry name" value="LCL_NRPS-like"/>
    <property type="match status" value="2"/>
</dbReference>
<dbReference type="GO" id="GO:0008610">
    <property type="term" value="P:lipid biosynthetic process"/>
    <property type="evidence" value="ECO:0007669"/>
    <property type="project" value="UniProtKB-ARBA"/>
</dbReference>
<keyword evidence="3" id="KW-0597">Phosphoprotein</keyword>
<dbReference type="Pfam" id="PF13193">
    <property type="entry name" value="AMP-binding_C"/>
    <property type="match status" value="1"/>
</dbReference>
<dbReference type="Pfam" id="PF00501">
    <property type="entry name" value="AMP-binding"/>
    <property type="match status" value="1"/>
</dbReference>
<evidence type="ECO:0000256" key="1">
    <source>
        <dbReference type="ARBA" id="ARBA00001957"/>
    </source>
</evidence>
<dbReference type="FunFam" id="1.10.1200.10:FF:000016">
    <property type="entry name" value="Non-ribosomal peptide synthase"/>
    <property type="match status" value="1"/>
</dbReference>
<dbReference type="Gene3D" id="3.30.559.30">
    <property type="entry name" value="Nonribosomal peptide synthetase, condensation domain"/>
    <property type="match status" value="2"/>
</dbReference>
<dbReference type="Gene3D" id="1.10.1200.10">
    <property type="entry name" value="ACP-like"/>
    <property type="match status" value="1"/>
</dbReference>
<dbReference type="PROSITE" id="PS50075">
    <property type="entry name" value="CARRIER"/>
    <property type="match status" value="1"/>
</dbReference>
<dbReference type="GO" id="GO:0044550">
    <property type="term" value="P:secondary metabolite biosynthetic process"/>
    <property type="evidence" value="ECO:0007669"/>
    <property type="project" value="TreeGrafter"/>
</dbReference>
<dbReference type="Gene3D" id="3.40.50.12780">
    <property type="entry name" value="N-terminal domain of ligase-like"/>
    <property type="match status" value="1"/>
</dbReference>
<comment type="cofactor">
    <cofactor evidence="1">
        <name>pantetheine 4'-phosphate</name>
        <dbReference type="ChEBI" id="CHEBI:47942"/>
    </cofactor>
</comment>
<dbReference type="InterPro" id="IPR006162">
    <property type="entry name" value="Ppantetheine_attach_site"/>
</dbReference>
<gene>
    <name evidence="5" type="ORF">SAMN05444920_1021</name>
</gene>
<dbReference type="GO" id="GO:0043041">
    <property type="term" value="P:amino acid activation for nonribosomal peptide biosynthetic process"/>
    <property type="evidence" value="ECO:0007669"/>
    <property type="project" value="TreeGrafter"/>
</dbReference>
<dbReference type="Gene3D" id="3.30.300.30">
    <property type="match status" value="1"/>
</dbReference>
<feature type="non-terminal residue" evidence="5">
    <location>
        <position position="1481"/>
    </location>
</feature>
<evidence type="ECO:0000256" key="3">
    <source>
        <dbReference type="ARBA" id="ARBA00022553"/>
    </source>
</evidence>
<proteinExistence type="predicted"/>
<dbReference type="FunFam" id="2.30.38.10:FF:000001">
    <property type="entry name" value="Non-ribosomal peptide synthetase PvdI"/>
    <property type="match status" value="1"/>
</dbReference>
<dbReference type="NCBIfam" id="TIGR01733">
    <property type="entry name" value="AA-adenyl-dom"/>
    <property type="match status" value="1"/>
</dbReference>
<dbReference type="InterPro" id="IPR001242">
    <property type="entry name" value="Condensation_dom"/>
</dbReference>
<protein>
    <submittedName>
        <fullName evidence="5">Amino acid adenylation domain-containing protein</fullName>
    </submittedName>
</protein>
<evidence type="ECO:0000313" key="6">
    <source>
        <dbReference type="Proteomes" id="UP000236732"/>
    </source>
</evidence>
<feature type="domain" description="Carrier" evidence="4">
    <location>
        <begin position="967"/>
        <end position="1042"/>
    </location>
</feature>
<dbReference type="GO" id="GO:0072330">
    <property type="term" value="P:monocarboxylic acid biosynthetic process"/>
    <property type="evidence" value="ECO:0007669"/>
    <property type="project" value="UniProtKB-ARBA"/>
</dbReference>
<dbReference type="InterPro" id="IPR009081">
    <property type="entry name" value="PP-bd_ACP"/>
</dbReference>
<evidence type="ECO:0000313" key="5">
    <source>
        <dbReference type="EMBL" id="SEG14334.1"/>
    </source>
</evidence>
<sequence>MHSGDVYVMPASPAQAGLRLLVELDPTSTAYNVPAAIRLTGPLDTGALERALRGMCERHEILRTTFTIAGGEVSQVIHPADGLPLPVDHVDLGELGADAAATCRRECARRAAEPFDLEKGPLLRAAVFRLGEDDHVVLLLMHHIITDGSSMSVFVRELAVLYLGELAGAGGGLLPAPALQYADFALWHNEWLRSGVQDEQLAYWRTTLADQDLVLELPLDRARPRVPSFTGDRVSAVVDFGRRARTVAAGRGATLFTAVHAAFAAVLARNAAQERIRIGVPSANRDHPNIGELIGFFVNTLVVPTDWRRDLSFGELLTHVRERTAEALAHGDVPFGEVVRALGGQRDRSRNPLFQAMIAMDNAPGGFELTAGLTAHRFDVPQAVAKFDLTLFVHEGPAGVELSLEYATDLFTRDTAEGLLDQVVTVLRTGTEAPDRPLGALLTVSEEQRRRLAAWSAGPALPLETDGAATVPALIARRAALTPDAVAVVAGDRMVTYAELDTMAGRIAAGLAAAGVGVSDVVGVAVPRSVELVAALLAVWRRGAAYLPLDPSQPAARLAAIAADARPAAILETHGHAPATTAPVLDVHTLSTGTGQGGSPALGELAYVLYTSGSTGRPKGVQLTHSGLFNYVTWAGAEYCPDEPPVAPLHTTVGFDLTVTSLWVPLAHGGSVHLVDEESPIEGLADLLAGPARPNLVKLTPAHLEAICRLLPTGTLAGSRICFVVGGEALAPTLVRRLFAVAPDARVVNEYGPTETVVGCCVASATGGDDLDERPGMAIGHPIGNTRLYVVDELLEPVPVGVPGELLVGGAGVGRGYLGDPVRTAMAFVPDPFSGVSGARLYRTGDVVRYLPDGRLEFLGRRDHQVKVRGQRIELGEVEAALRAVEGVADAVVTAVSDHLGQTRLAGYVAGPVDAGQVRARVARVLPDAMVPSAVVVLAALPLTPNGKVDRAALPVPEFAGRTAYVAPETAQERSLTEIFAEVLGVEKVGAEDDFFLLGGHSLLATQVIARVNEQFGVSVRLRSLFEHPMVRELASVVERAQVQESVPLVPVERGGPVEVSYAQQRLWFLYRLEPGSAAYNVPAAVRLRGRVDADRLRAALRAVGRHEVLRTVFTEVDGRPMQVIGDEPLIDFTEVDLRETADADLAVRRLAADLAGRPFDLERGPLTRWVLARLSEQEFVLALSMHHIVSDGWSVGVLLREVQAAYAGLELPALPVQYADFAVWQRRWLASGAMEEQLAFWRDALAGAPAVLELPADLPRPAVPSYRGAHLRAQVGAATASTLERLAQQHGATLFMVLQAVYAALLTRRAGQPEVVVGVPVANRTRTEVEDLIGFFVNTLALRTRVEAGESFAGLLARVRETCLDAFAHQDVPFERLVEELAPDRDLARNPIFQSMFVLQNAPQAAIGGLEDVEMERLPLEEGMSKFDITLMVDEPQDDGLQVVLEYATDLFTEETGRAILDAFVRACQVLAERGVGVPV</sequence>
<dbReference type="PROSITE" id="PS00012">
    <property type="entry name" value="PHOSPHOPANTETHEINE"/>
    <property type="match status" value="1"/>
</dbReference>
<accession>A0A1H5XRI6</accession>
<dbReference type="InterPro" id="IPR000873">
    <property type="entry name" value="AMP-dep_synth/lig_dom"/>
</dbReference>
<dbReference type="EMBL" id="FNVT01000002">
    <property type="protein sequence ID" value="SEG14334.1"/>
    <property type="molecule type" value="Genomic_DNA"/>
</dbReference>
<organism evidence="5 6">
    <name type="scientific">Nonomuraea solani</name>
    <dbReference type="NCBI Taxonomy" id="1144553"/>
    <lineage>
        <taxon>Bacteria</taxon>
        <taxon>Bacillati</taxon>
        <taxon>Actinomycetota</taxon>
        <taxon>Actinomycetes</taxon>
        <taxon>Streptosporangiales</taxon>
        <taxon>Streptosporangiaceae</taxon>
        <taxon>Nonomuraea</taxon>
    </lineage>
</organism>
<name>A0A1H5XRI6_9ACTN</name>
<dbReference type="PROSITE" id="PS00455">
    <property type="entry name" value="AMP_BINDING"/>
    <property type="match status" value="1"/>
</dbReference>
<dbReference type="SUPFAM" id="SSF47336">
    <property type="entry name" value="ACP-like"/>
    <property type="match status" value="1"/>
</dbReference>
<dbReference type="InterPro" id="IPR020845">
    <property type="entry name" value="AMP-binding_CS"/>
</dbReference>
<dbReference type="GO" id="GO:0005829">
    <property type="term" value="C:cytosol"/>
    <property type="evidence" value="ECO:0007669"/>
    <property type="project" value="TreeGrafter"/>
</dbReference>
<reference evidence="5 6" key="1">
    <citation type="submission" date="2016-10" db="EMBL/GenBank/DDBJ databases">
        <authorList>
            <person name="de Groot N.N."/>
        </authorList>
    </citation>
    <scope>NUCLEOTIDE SEQUENCE [LARGE SCALE GENOMIC DNA]</scope>
    <source>
        <strain evidence="5 6">CGMCC 4.7037</strain>
    </source>
</reference>
<dbReference type="InterPro" id="IPR020806">
    <property type="entry name" value="PKS_PP-bd"/>
</dbReference>
<dbReference type="GO" id="GO:0003824">
    <property type="term" value="F:catalytic activity"/>
    <property type="evidence" value="ECO:0007669"/>
    <property type="project" value="InterPro"/>
</dbReference>